<evidence type="ECO:0000259" key="2">
    <source>
        <dbReference type="PROSITE" id="PS51746"/>
    </source>
</evidence>
<dbReference type="InterPro" id="IPR015655">
    <property type="entry name" value="PP2C"/>
</dbReference>
<keyword evidence="4" id="KW-1185">Reference proteome</keyword>
<feature type="domain" description="PPM-type phosphatase" evidence="2">
    <location>
        <begin position="9"/>
        <end position="252"/>
    </location>
</feature>
<evidence type="ECO:0000256" key="1">
    <source>
        <dbReference type="SAM" id="Phobius"/>
    </source>
</evidence>
<dbReference type="CDD" id="cd00143">
    <property type="entry name" value="PP2Cc"/>
    <property type="match status" value="1"/>
</dbReference>
<evidence type="ECO:0000313" key="4">
    <source>
        <dbReference type="Proteomes" id="UP000000378"/>
    </source>
</evidence>
<protein>
    <submittedName>
        <fullName evidence="3">Protein serine/threonine phosphatase</fullName>
    </submittedName>
</protein>
<dbReference type="KEGG" id="slp:Slip_1320"/>
<organism evidence="3 4">
    <name type="scientific">Syntrophothermus lipocalidus (strain DSM 12680 / TGB-C1)</name>
    <dbReference type="NCBI Taxonomy" id="643648"/>
    <lineage>
        <taxon>Bacteria</taxon>
        <taxon>Bacillati</taxon>
        <taxon>Bacillota</taxon>
        <taxon>Clostridia</taxon>
        <taxon>Eubacteriales</taxon>
        <taxon>Syntrophomonadaceae</taxon>
        <taxon>Syntrophothermus</taxon>
    </lineage>
</organism>
<accession>D7CN02</accession>
<feature type="transmembrane region" description="Helical" evidence="1">
    <location>
        <begin position="267"/>
        <end position="287"/>
    </location>
</feature>
<dbReference type="InterPro" id="IPR036457">
    <property type="entry name" value="PPM-type-like_dom_sf"/>
</dbReference>
<sequence length="290" mass="31278">MKRRAKKPPVGVVCDTGRRRKNNEDSWLIHEPQDMTTLKTKGRLYVVADGMGGAAAGEVASCLAVQTVKERYFSRQDEAPLESLKQAILSADKTIRQQSHSVPGQSGMGTTITAVSVVGDTAYVAHVGDSRAYVIRHEQIICLTRDQTVVADLVRQGKIGIKEAESHPHRHMLTQSVGGGARPPEVYVLSYPLEPGDFLVLCTDGLYNVVSDKEIKEAVALNQDLQRAAEMLVHLANKRGGPDNITAVAVKIQDPVGAEGGLIRKGIGTAALLIILVAIVAIAYYLVVPR</sequence>
<keyword evidence="1" id="KW-1133">Transmembrane helix</keyword>
<dbReference type="InterPro" id="IPR001932">
    <property type="entry name" value="PPM-type_phosphatase-like_dom"/>
</dbReference>
<dbReference type="SUPFAM" id="SSF81606">
    <property type="entry name" value="PP2C-like"/>
    <property type="match status" value="1"/>
</dbReference>
<dbReference type="EMBL" id="CP002048">
    <property type="protein sequence ID" value="ADI02087.1"/>
    <property type="molecule type" value="Genomic_DNA"/>
</dbReference>
<dbReference type="NCBIfam" id="NF033484">
    <property type="entry name" value="Stp1_PP2C_phos"/>
    <property type="match status" value="1"/>
</dbReference>
<dbReference type="Pfam" id="PF13672">
    <property type="entry name" value="PP2C_2"/>
    <property type="match status" value="1"/>
</dbReference>
<dbReference type="Proteomes" id="UP000000378">
    <property type="component" value="Chromosome"/>
</dbReference>
<dbReference type="GO" id="GO:0004722">
    <property type="term" value="F:protein serine/threonine phosphatase activity"/>
    <property type="evidence" value="ECO:0007669"/>
    <property type="project" value="InterPro"/>
</dbReference>
<proteinExistence type="predicted"/>
<dbReference type="HOGENOM" id="CLU_034545_0_2_9"/>
<dbReference type="SMART" id="SM00332">
    <property type="entry name" value="PP2Cc"/>
    <property type="match status" value="1"/>
</dbReference>
<dbReference type="PANTHER" id="PTHR47992">
    <property type="entry name" value="PROTEIN PHOSPHATASE"/>
    <property type="match status" value="1"/>
</dbReference>
<dbReference type="eggNOG" id="COG0631">
    <property type="taxonomic scope" value="Bacteria"/>
</dbReference>
<evidence type="ECO:0000313" key="3">
    <source>
        <dbReference type="EMBL" id="ADI02087.1"/>
    </source>
</evidence>
<name>D7CN02_SYNLT</name>
<dbReference type="STRING" id="643648.Slip_1320"/>
<dbReference type="RefSeq" id="WP_013175489.1">
    <property type="nucleotide sequence ID" value="NC_014220.1"/>
</dbReference>
<dbReference type="AlphaFoldDB" id="D7CN02"/>
<reference evidence="4" key="1">
    <citation type="journal article" date="2010" name="Stand. Genomic Sci.">
        <title>Complete genome sequence of Syntrophothermus lipocalidus type strain (TGB-C1T).</title>
        <authorList>
            <consortium name="US DOE Joint Genome Institute (JGI-PGF)"/>
            <person name="Djao O."/>
            <person name="Zhang X."/>
            <person name="Lucas S."/>
            <person name="Lapidus A."/>
            <person name="Glavina Del Rio T."/>
            <person name="Nolan M."/>
            <person name="Tice H."/>
            <person name="Cheng J."/>
            <person name="Han C."/>
            <person name="Tapia R."/>
            <person name="Goodwin L."/>
            <person name="Pitluck S."/>
            <person name="Liolios K."/>
            <person name="Ivanova N."/>
            <person name="Mavromatis K."/>
            <person name="Mikhailova N."/>
            <person name="Ovchinnikova G."/>
            <person name="Pati A."/>
            <person name="Brambilla E."/>
            <person name="Chen A."/>
            <person name="Palaniappan K."/>
            <person name="Land M."/>
            <person name="Hauser L."/>
            <person name="Chang Y."/>
            <person name="Jeffries C."/>
            <person name="Rohde M."/>
            <person name="Sikorski J."/>
            <person name="Spring S."/>
            <person name="Goker M."/>
            <person name="Detter J."/>
            <person name="Woyke T."/>
            <person name="Bristow J."/>
            <person name="Eisen J."/>
            <person name="Markowitz V."/>
            <person name="Hugenholtz P."/>
            <person name="Kyrpides N."/>
            <person name="Klenk H."/>
        </authorList>
    </citation>
    <scope>NUCLEOTIDE SEQUENCE [LARGE SCALE GENOMIC DNA]</scope>
    <source>
        <strain evidence="4">DSM 12680 / TGB-C1</strain>
    </source>
</reference>
<dbReference type="Gene3D" id="3.60.40.10">
    <property type="entry name" value="PPM-type phosphatase domain"/>
    <property type="match status" value="1"/>
</dbReference>
<dbReference type="OrthoDB" id="9801841at2"/>
<keyword evidence="1" id="KW-0812">Transmembrane</keyword>
<gene>
    <name evidence="3" type="ordered locus">Slip_1320</name>
</gene>
<keyword evidence="1" id="KW-0472">Membrane</keyword>
<reference evidence="3 4" key="2">
    <citation type="journal article" date="2010" name="Stand. Genomic Sci.">
        <title>Complete genome sequence of Syntrophothermus lipocalidus type strain (TGB-C1).</title>
        <authorList>
            <person name="Djao O.D."/>
            <person name="Zhang X."/>
            <person name="Lucas S."/>
            <person name="Lapidus A."/>
            <person name="Del Rio T.G."/>
            <person name="Nolan M."/>
            <person name="Tice H."/>
            <person name="Cheng J.F."/>
            <person name="Han C."/>
            <person name="Tapia R."/>
            <person name="Goodwin L."/>
            <person name="Pitluck S."/>
            <person name="Liolios K."/>
            <person name="Ivanova N."/>
            <person name="Mavromatis K."/>
            <person name="Mikhailova N."/>
            <person name="Ovchinnikova G."/>
            <person name="Pati A."/>
            <person name="Brambilla E."/>
            <person name="Chen A."/>
            <person name="Palaniappan K."/>
            <person name="Land M."/>
            <person name="Hauser L."/>
            <person name="Chang Y.J."/>
            <person name="Jeffries C.D."/>
            <person name="Rohde M."/>
            <person name="Sikorski J."/>
            <person name="Spring S."/>
            <person name="Goker M."/>
            <person name="Detter J.C."/>
            <person name="Woyke T."/>
            <person name="Bristow J."/>
            <person name="Eisen J.A."/>
            <person name="Markowitz V."/>
            <person name="Hugenholtz P."/>
            <person name="Kyrpides N.C."/>
            <person name="Klenk H.P."/>
        </authorList>
    </citation>
    <scope>NUCLEOTIDE SEQUENCE [LARGE SCALE GENOMIC DNA]</scope>
    <source>
        <strain evidence="4">DSM 12680 / TGB-C1</strain>
    </source>
</reference>
<dbReference type="PROSITE" id="PS51746">
    <property type="entry name" value="PPM_2"/>
    <property type="match status" value="1"/>
</dbReference>
<dbReference type="SMART" id="SM00331">
    <property type="entry name" value="PP2C_SIG"/>
    <property type="match status" value="1"/>
</dbReference>